<keyword evidence="1" id="KW-0862">Zinc</keyword>
<dbReference type="Pfam" id="PF00098">
    <property type="entry name" value="zf-CCHC"/>
    <property type="match status" value="1"/>
</dbReference>
<evidence type="ECO:0000256" key="2">
    <source>
        <dbReference type="SAM" id="MobiDB-lite"/>
    </source>
</evidence>
<dbReference type="PANTHER" id="PTHR34482:SF48">
    <property type="entry name" value="GAG PROTEASE POLYPROTEIN"/>
    <property type="match status" value="1"/>
</dbReference>
<dbReference type="GO" id="GO:0006508">
    <property type="term" value="P:proteolysis"/>
    <property type="evidence" value="ECO:0007669"/>
    <property type="project" value="UniProtKB-KW"/>
</dbReference>
<keyword evidence="4" id="KW-0378">Hydrolase</keyword>
<gene>
    <name evidence="4" type="ORF">E5676_scaffold5117G00060</name>
</gene>
<protein>
    <submittedName>
        <fullName evidence="4">Gag-protease polyprotein</fullName>
    </submittedName>
</protein>
<keyword evidence="4" id="KW-0645">Protease</keyword>
<dbReference type="EMBL" id="SSTD01014156">
    <property type="protein sequence ID" value="TYK04681.1"/>
    <property type="molecule type" value="Genomic_DNA"/>
</dbReference>
<proteinExistence type="predicted"/>
<dbReference type="PROSITE" id="PS50158">
    <property type="entry name" value="ZF_CCHC"/>
    <property type="match status" value="1"/>
</dbReference>
<dbReference type="GO" id="GO:0008233">
    <property type="term" value="F:peptidase activity"/>
    <property type="evidence" value="ECO:0007669"/>
    <property type="project" value="UniProtKB-KW"/>
</dbReference>
<keyword evidence="1" id="KW-0863">Zinc-finger</keyword>
<comment type="caution">
    <text evidence="4">The sequence shown here is derived from an EMBL/GenBank/DDBJ whole genome shotgun (WGS) entry which is preliminary data.</text>
</comment>
<dbReference type="GO" id="GO:0008270">
    <property type="term" value="F:zinc ion binding"/>
    <property type="evidence" value="ECO:0007669"/>
    <property type="project" value="UniProtKB-KW"/>
</dbReference>
<dbReference type="InterPro" id="IPR005162">
    <property type="entry name" value="Retrotrans_gag_dom"/>
</dbReference>
<feature type="region of interest" description="Disordered" evidence="2">
    <location>
        <begin position="340"/>
        <end position="360"/>
    </location>
</feature>
<dbReference type="GO" id="GO:0003676">
    <property type="term" value="F:nucleic acid binding"/>
    <property type="evidence" value="ECO:0007669"/>
    <property type="project" value="InterPro"/>
</dbReference>
<organism evidence="4 5">
    <name type="scientific">Cucumis melo var. makuwa</name>
    <name type="common">Oriental melon</name>
    <dbReference type="NCBI Taxonomy" id="1194695"/>
    <lineage>
        <taxon>Eukaryota</taxon>
        <taxon>Viridiplantae</taxon>
        <taxon>Streptophyta</taxon>
        <taxon>Embryophyta</taxon>
        <taxon>Tracheophyta</taxon>
        <taxon>Spermatophyta</taxon>
        <taxon>Magnoliopsida</taxon>
        <taxon>eudicotyledons</taxon>
        <taxon>Gunneridae</taxon>
        <taxon>Pentapetalae</taxon>
        <taxon>rosids</taxon>
        <taxon>fabids</taxon>
        <taxon>Cucurbitales</taxon>
        <taxon>Cucurbitaceae</taxon>
        <taxon>Benincaseae</taxon>
        <taxon>Cucumis</taxon>
    </lineage>
</organism>
<evidence type="ECO:0000259" key="3">
    <source>
        <dbReference type="PROSITE" id="PS50158"/>
    </source>
</evidence>
<evidence type="ECO:0000256" key="1">
    <source>
        <dbReference type="PROSITE-ProRule" id="PRU00047"/>
    </source>
</evidence>
<dbReference type="Pfam" id="PF03732">
    <property type="entry name" value="Retrotrans_gag"/>
    <property type="match status" value="1"/>
</dbReference>
<keyword evidence="1" id="KW-0479">Metal-binding</keyword>
<reference evidence="4 5" key="1">
    <citation type="submission" date="2019-08" db="EMBL/GenBank/DDBJ databases">
        <title>Draft genome sequences of two oriental melons (Cucumis melo L. var makuwa).</title>
        <authorList>
            <person name="Kwon S.-Y."/>
        </authorList>
    </citation>
    <scope>NUCLEOTIDE SEQUENCE [LARGE SCALE GENOMIC DNA]</scope>
    <source>
        <strain evidence="5">cv. Chang Bougi</strain>
        <tissue evidence="4">Leaf</tissue>
    </source>
</reference>
<feature type="domain" description="CCHC-type" evidence="3">
    <location>
        <begin position="413"/>
        <end position="427"/>
    </location>
</feature>
<dbReference type="AlphaFoldDB" id="A0A5D3BYB8"/>
<accession>A0A5D3BYB8</accession>
<dbReference type="PANTHER" id="PTHR34482">
    <property type="entry name" value="DNA DAMAGE-INDUCIBLE PROTEIN 1-LIKE"/>
    <property type="match status" value="1"/>
</dbReference>
<evidence type="ECO:0000313" key="5">
    <source>
        <dbReference type="Proteomes" id="UP000321947"/>
    </source>
</evidence>
<sequence>MCNLIIPLLFPHHKKTLQRKPYQANLSLSPLFSHSTTTKIICQPPYVFRHSHSVSVRLSLRRSRNTVAIASFPSQPAVRAASSFAVFSDGYPSGSPPFYDCVVRRDRQSSVPLSSLKTRDIPTDSQIACVRERASLGAEVETVPAPTQTLVKLHIVSDQLFAEAKHLKDFRKYNPKTFDGSMDDPTKAQMWLTFVETIFRYMKCPNDQKVQCAVLFLTDRGIAWWETIERMLGGNVNQINWEQFKESFYEKFFSASLRYAKQQEFLNLEQNDMTVEQYDVEFDMLSRFSPDIVRNEAVRTKKFVSDLRLDLLGFVRVFRPTTTVDALRLVVDKSLHKRADTSKAARRGSTPSRKRKAELQPALVRQKNLRSSGVFQRHRQELAAAGRTLRALPVCHSCGRFHGGRCLAGSGVCYKCKQPGHIADFCP</sequence>
<dbReference type="InterPro" id="IPR001878">
    <property type="entry name" value="Znf_CCHC"/>
</dbReference>
<evidence type="ECO:0000313" key="4">
    <source>
        <dbReference type="EMBL" id="TYK04681.1"/>
    </source>
</evidence>
<name>A0A5D3BYB8_CUCMM</name>
<dbReference type="Proteomes" id="UP000321947">
    <property type="component" value="Unassembled WGS sequence"/>
</dbReference>